<name>A0A1Y1XWZ3_9FUNG</name>
<gene>
    <name evidence="3" type="ORF">K493DRAFT_340130</name>
</gene>
<feature type="compositionally biased region" description="Low complexity" evidence="1">
    <location>
        <begin position="109"/>
        <end position="127"/>
    </location>
</feature>
<feature type="domain" description="Homologous recombination OB-fold protein OB-fold" evidence="2">
    <location>
        <begin position="417"/>
        <end position="499"/>
    </location>
</feature>
<dbReference type="InterPro" id="IPR028045">
    <property type="entry name" value="HROB"/>
</dbReference>
<dbReference type="AlphaFoldDB" id="A0A1Y1XWZ3"/>
<feature type="compositionally biased region" description="Basic and acidic residues" evidence="1">
    <location>
        <begin position="609"/>
        <end position="621"/>
    </location>
</feature>
<feature type="region of interest" description="Disordered" evidence="1">
    <location>
        <begin position="343"/>
        <end position="362"/>
    </location>
</feature>
<evidence type="ECO:0000313" key="3">
    <source>
        <dbReference type="EMBL" id="ORX90243.1"/>
    </source>
</evidence>
<feature type="compositionally biased region" description="Polar residues" evidence="1">
    <location>
        <begin position="181"/>
        <end position="197"/>
    </location>
</feature>
<organism evidence="3 4">
    <name type="scientific">Basidiobolus meristosporus CBS 931.73</name>
    <dbReference type="NCBI Taxonomy" id="1314790"/>
    <lineage>
        <taxon>Eukaryota</taxon>
        <taxon>Fungi</taxon>
        <taxon>Fungi incertae sedis</taxon>
        <taxon>Zoopagomycota</taxon>
        <taxon>Entomophthoromycotina</taxon>
        <taxon>Basidiobolomycetes</taxon>
        <taxon>Basidiobolales</taxon>
        <taxon>Basidiobolaceae</taxon>
        <taxon>Basidiobolus</taxon>
    </lineage>
</organism>
<evidence type="ECO:0000256" key="1">
    <source>
        <dbReference type="SAM" id="MobiDB-lite"/>
    </source>
</evidence>
<feature type="region of interest" description="Disordered" evidence="1">
    <location>
        <begin position="87"/>
        <end position="228"/>
    </location>
</feature>
<proteinExistence type="predicted"/>
<feature type="region of interest" description="Disordered" evidence="1">
    <location>
        <begin position="504"/>
        <end position="621"/>
    </location>
</feature>
<dbReference type="EMBL" id="MCFE01000388">
    <property type="protein sequence ID" value="ORX90243.1"/>
    <property type="molecule type" value="Genomic_DNA"/>
</dbReference>
<dbReference type="PANTHER" id="PTHR14523:SF1">
    <property type="entry name" value="HOMOLOGOUS RECOMBINATION OB-FOLD PROTEIN"/>
    <property type="match status" value="1"/>
</dbReference>
<accession>A0A1Y1XWZ3</accession>
<feature type="compositionally biased region" description="Polar residues" evidence="1">
    <location>
        <begin position="133"/>
        <end position="172"/>
    </location>
</feature>
<feature type="compositionally biased region" description="Polar residues" evidence="1">
    <location>
        <begin position="351"/>
        <end position="362"/>
    </location>
</feature>
<feature type="compositionally biased region" description="Polar residues" evidence="1">
    <location>
        <begin position="211"/>
        <end position="228"/>
    </location>
</feature>
<sequence length="621" mass="67878">MFKNLQAALSKLRETQHVPPQPTLEKSEKVPLKPPAETLPKSNQDFKEDFEVMEADQDLLDLLDEIEEQQSQQSQLKVPEDVLEIENDSNVVGTLPTPKFLRTGHTSKSNGPAPASPSIGGAPSSSNRHFPISATNLSNGPSPSPKVQPTSSAPTHSQVTSTSQAQPQSGSQKLKGFLYTKSKNSQVSSKNTSIHNHPTSKKDADQPPNPNTAVKSPSCATETAPAQNRTNATSALLPANHRPVHESPNSQQNSIPKTPSKPQTDFTASFNANRVETPTNQLLSRSASEPRQNIQSASAAAASHIDRRNFSTGKINSRTRRLPGPAGDILALGSFDSKAKPIHQSAPGISHLSTPKTPSSNRLSTFQEDDFISGAWSKMLTTLKLPKYTPATAPFVKNTSPFLNYNIQYILEHGFQKKIPYVVLMIKETRSNEINVGVTFIDPTGEISGTIHRKVVELYPDDITTGTVLVLQQVSVFSPSLHSHYLNVTPKNIVHLFPSSREEILSPNGTQPEHQYGDPSASPLKEKSKSKPTDSIFHSPKSLPKEGQQNVDGSLMQTNPAIDSPSRSTDLPLFLKRKNSESLNVLDEPRLPEPKRQLFTDRLFSKSIESPKPKPKPEPSR</sequence>
<dbReference type="Proteomes" id="UP000193498">
    <property type="component" value="Unassembled WGS sequence"/>
</dbReference>
<dbReference type="InParanoid" id="A0A1Y1XWZ3"/>
<feature type="compositionally biased region" description="Polar residues" evidence="1">
    <location>
        <begin position="547"/>
        <end position="569"/>
    </location>
</feature>
<evidence type="ECO:0000313" key="4">
    <source>
        <dbReference type="Proteomes" id="UP000193498"/>
    </source>
</evidence>
<dbReference type="InterPro" id="IPR058570">
    <property type="entry name" value="HROB_OB"/>
</dbReference>
<comment type="caution">
    <text evidence="3">The sequence shown here is derived from an EMBL/GenBank/DDBJ whole genome shotgun (WGS) entry which is preliminary data.</text>
</comment>
<keyword evidence="4" id="KW-1185">Reference proteome</keyword>
<evidence type="ECO:0000259" key="2">
    <source>
        <dbReference type="Pfam" id="PF15072"/>
    </source>
</evidence>
<feature type="region of interest" description="Disordered" evidence="1">
    <location>
        <begin position="1"/>
        <end position="45"/>
    </location>
</feature>
<dbReference type="GO" id="GO:0000725">
    <property type="term" value="P:recombinational repair"/>
    <property type="evidence" value="ECO:0007669"/>
    <property type="project" value="InterPro"/>
</dbReference>
<feature type="compositionally biased region" description="Polar residues" evidence="1">
    <location>
        <begin position="247"/>
        <end position="295"/>
    </location>
</feature>
<feature type="region of interest" description="Disordered" evidence="1">
    <location>
        <begin position="240"/>
        <end position="304"/>
    </location>
</feature>
<reference evidence="3 4" key="1">
    <citation type="submission" date="2016-07" db="EMBL/GenBank/DDBJ databases">
        <title>Pervasive Adenine N6-methylation of Active Genes in Fungi.</title>
        <authorList>
            <consortium name="DOE Joint Genome Institute"/>
            <person name="Mondo S.J."/>
            <person name="Dannebaum R.O."/>
            <person name="Kuo R.C."/>
            <person name="Labutti K."/>
            <person name="Haridas S."/>
            <person name="Kuo A."/>
            <person name="Salamov A."/>
            <person name="Ahrendt S.R."/>
            <person name="Lipzen A."/>
            <person name="Sullivan W."/>
            <person name="Andreopoulos W.B."/>
            <person name="Clum A."/>
            <person name="Lindquist E."/>
            <person name="Daum C."/>
            <person name="Ramamoorthy G.K."/>
            <person name="Gryganskyi A."/>
            <person name="Culley D."/>
            <person name="Magnuson J.K."/>
            <person name="James T.Y."/>
            <person name="O'Malley M.A."/>
            <person name="Stajich J.E."/>
            <person name="Spatafora J.W."/>
            <person name="Visel A."/>
            <person name="Grigoriev I.V."/>
        </authorList>
    </citation>
    <scope>NUCLEOTIDE SEQUENCE [LARGE SCALE GENOMIC DNA]</scope>
    <source>
        <strain evidence="3 4">CBS 931.73</strain>
    </source>
</reference>
<feature type="compositionally biased region" description="Basic and acidic residues" evidence="1">
    <location>
        <begin position="587"/>
        <end position="599"/>
    </location>
</feature>
<dbReference type="OrthoDB" id="5600208at2759"/>
<dbReference type="Pfam" id="PF15072">
    <property type="entry name" value="HROB"/>
    <property type="match status" value="1"/>
</dbReference>
<dbReference type="PANTHER" id="PTHR14523">
    <property type="entry name" value="UNCHARACTERIZED PROTEIN C17ORF53 HOMOLOG"/>
    <property type="match status" value="1"/>
</dbReference>
<dbReference type="STRING" id="1314790.A0A1Y1XWZ3"/>
<protein>
    <recommendedName>
        <fullName evidence="2">Homologous recombination OB-fold protein OB-fold domain-containing protein</fullName>
    </recommendedName>
</protein>